<dbReference type="GeneTree" id="ENSGT01150000287128"/>
<dbReference type="GO" id="GO:0003676">
    <property type="term" value="F:nucleic acid binding"/>
    <property type="evidence" value="ECO:0007669"/>
    <property type="project" value="InterPro"/>
</dbReference>
<keyword evidence="3" id="KW-1185">Reference proteome</keyword>
<evidence type="ECO:0000256" key="1">
    <source>
        <dbReference type="SAM" id="MobiDB-lite"/>
    </source>
</evidence>
<reference evidence="3" key="1">
    <citation type="journal article" date="2018" name="PLoS ONE">
        <title>Chinook salmon (Oncorhynchus tshawytscha) genome and transcriptome.</title>
        <authorList>
            <person name="Christensen K.A."/>
            <person name="Leong J.S."/>
            <person name="Sakhrani D."/>
            <person name="Biagi C.A."/>
            <person name="Minkley D.R."/>
            <person name="Withler R.E."/>
            <person name="Rondeau E.B."/>
            <person name="Koop B.F."/>
            <person name="Devlin R.H."/>
        </authorList>
    </citation>
    <scope>NUCLEOTIDE SEQUENCE [LARGE SCALE GENOMIC DNA]</scope>
</reference>
<feature type="compositionally biased region" description="Polar residues" evidence="1">
    <location>
        <begin position="17"/>
        <end position="28"/>
    </location>
</feature>
<feature type="compositionally biased region" description="Low complexity" evidence="1">
    <location>
        <begin position="95"/>
        <end position="108"/>
    </location>
</feature>
<evidence type="ECO:0000313" key="3">
    <source>
        <dbReference type="Proteomes" id="UP000694402"/>
    </source>
</evidence>
<protein>
    <recommendedName>
        <fullName evidence="4">Tc1-like transposase DDE domain-containing protein</fullName>
    </recommendedName>
</protein>
<sequence>MKTCSRALRTSDWGKGSPSNRTTTLTTQPRKHRSGFGTSLNGLEWHGQSPDLNPIKHLWRDLKIAVQQRSPSNLTELERICREDWEKLLKYRISSTPSRSGPSSATSTHQPSCGSSPHQASCACPQPSTTSASTTHQAYSASRLSSAAGAFLLSSAAGVSRLFGAARAPAPQSRCAQTMTQHTSRLCKGYFNKENDGVLHPTSWPLQSPDLNQIEIWDELDRRVKKKKPTSAQHMWELLQDC</sequence>
<name>A0AAZ3SEK2_ONCTS</name>
<reference evidence="2" key="3">
    <citation type="submission" date="2025-09" db="UniProtKB">
        <authorList>
            <consortium name="Ensembl"/>
        </authorList>
    </citation>
    <scope>IDENTIFICATION</scope>
</reference>
<feature type="region of interest" description="Disordered" evidence="1">
    <location>
        <begin position="95"/>
        <end position="133"/>
    </location>
</feature>
<evidence type="ECO:0008006" key="4">
    <source>
        <dbReference type="Google" id="ProtNLM"/>
    </source>
</evidence>
<dbReference type="Ensembl" id="ENSOTST00005152986.1">
    <property type="protein sequence ID" value="ENSOTSP00005151675.1"/>
    <property type="gene ID" value="ENSOTSG00005069950.1"/>
</dbReference>
<feature type="region of interest" description="Disordered" evidence="1">
    <location>
        <begin position="1"/>
        <end position="47"/>
    </location>
</feature>
<reference evidence="2" key="2">
    <citation type="submission" date="2025-08" db="UniProtKB">
        <authorList>
            <consortium name="Ensembl"/>
        </authorList>
    </citation>
    <scope>IDENTIFICATION</scope>
</reference>
<evidence type="ECO:0000313" key="2">
    <source>
        <dbReference type="Ensembl" id="ENSOTSP00005151675.1"/>
    </source>
</evidence>
<accession>A0AAZ3SEK2</accession>
<dbReference type="InterPro" id="IPR036397">
    <property type="entry name" value="RNaseH_sf"/>
</dbReference>
<dbReference type="Gene3D" id="3.30.420.10">
    <property type="entry name" value="Ribonuclease H-like superfamily/Ribonuclease H"/>
    <property type="match status" value="2"/>
</dbReference>
<organism evidence="2 3">
    <name type="scientific">Oncorhynchus tshawytscha</name>
    <name type="common">Chinook salmon</name>
    <name type="synonym">Salmo tshawytscha</name>
    <dbReference type="NCBI Taxonomy" id="74940"/>
    <lineage>
        <taxon>Eukaryota</taxon>
        <taxon>Metazoa</taxon>
        <taxon>Chordata</taxon>
        <taxon>Craniata</taxon>
        <taxon>Vertebrata</taxon>
        <taxon>Euteleostomi</taxon>
        <taxon>Actinopterygii</taxon>
        <taxon>Neopterygii</taxon>
        <taxon>Teleostei</taxon>
        <taxon>Protacanthopterygii</taxon>
        <taxon>Salmoniformes</taxon>
        <taxon>Salmonidae</taxon>
        <taxon>Salmoninae</taxon>
        <taxon>Oncorhynchus</taxon>
    </lineage>
</organism>
<dbReference type="AlphaFoldDB" id="A0AAZ3SEK2"/>
<dbReference type="Proteomes" id="UP000694402">
    <property type="component" value="Unassembled WGS sequence"/>
</dbReference>
<proteinExistence type="predicted"/>
<feature type="compositionally biased region" description="Polar residues" evidence="1">
    <location>
        <begin position="109"/>
        <end position="119"/>
    </location>
</feature>